<evidence type="ECO:0000313" key="3">
    <source>
        <dbReference type="RefSeq" id="XP_022643298.1"/>
    </source>
</evidence>
<dbReference type="AlphaFoldDB" id="A0A3Q0FHS6"/>
<reference evidence="2" key="1">
    <citation type="journal article" date="2014" name="Nat. Commun.">
        <title>Genome sequence of mungbean and insights into evolution within Vigna species.</title>
        <authorList>
            <person name="Kang Y.J."/>
            <person name="Kim S.K."/>
            <person name="Kim M.Y."/>
            <person name="Lestari P."/>
            <person name="Kim K.H."/>
            <person name="Ha B.K."/>
            <person name="Jun T.H."/>
            <person name="Hwang W.J."/>
            <person name="Lee T."/>
            <person name="Lee J."/>
            <person name="Shim S."/>
            <person name="Yoon M.Y."/>
            <person name="Jang Y.E."/>
            <person name="Han K.S."/>
            <person name="Taeprayoon P."/>
            <person name="Yoon N."/>
            <person name="Somta P."/>
            <person name="Tanya P."/>
            <person name="Kim K.S."/>
            <person name="Gwag J.G."/>
            <person name="Moon J.K."/>
            <person name="Lee Y.H."/>
            <person name="Park B.S."/>
            <person name="Bombarely A."/>
            <person name="Doyle J.J."/>
            <person name="Jackson S.A."/>
            <person name="Schafleitner R."/>
            <person name="Srinives P."/>
            <person name="Varshney R.K."/>
            <person name="Lee S.H."/>
        </authorList>
    </citation>
    <scope>NUCLEOTIDE SEQUENCE [LARGE SCALE GENOMIC DNA]</scope>
    <source>
        <strain evidence="2">cv. VC1973A</strain>
    </source>
</reference>
<dbReference type="KEGG" id="vra:111242776"/>
<accession>A0A3Q0FHS6</accession>
<dbReference type="RefSeq" id="XP_022643298.1">
    <property type="nucleotide sequence ID" value="XM_022787577.1"/>
</dbReference>
<evidence type="ECO:0000256" key="1">
    <source>
        <dbReference type="SAM" id="MobiDB-lite"/>
    </source>
</evidence>
<reference evidence="3" key="2">
    <citation type="submission" date="2025-08" db="UniProtKB">
        <authorList>
            <consortium name="RefSeq"/>
        </authorList>
    </citation>
    <scope>IDENTIFICATION</scope>
    <source>
        <tissue evidence="3">Leaf</tissue>
    </source>
</reference>
<dbReference type="Proteomes" id="UP000087766">
    <property type="component" value="Chromosome 11"/>
</dbReference>
<dbReference type="GeneID" id="111242776"/>
<gene>
    <name evidence="3" type="primary">LOC111242776</name>
</gene>
<sequence length="150" mass="17078">MVGISAEELKIRSELGMEIENGLEKEIKESIYHLALGLHRIYQEKKERSAKETFELTEVNVSIRMEGRTEVEIREVKNVKKVDWVKTLRRGSSPVCDSRFSNVSSKPKGKKLSTDPNSLSNRSGKKGCSFGQVKQNASVDKKILQLRWKV</sequence>
<organism evidence="2 3">
    <name type="scientific">Vigna radiata var. radiata</name>
    <name type="common">Mung bean</name>
    <name type="synonym">Phaseolus aureus</name>
    <dbReference type="NCBI Taxonomy" id="3916"/>
    <lineage>
        <taxon>Eukaryota</taxon>
        <taxon>Viridiplantae</taxon>
        <taxon>Streptophyta</taxon>
        <taxon>Embryophyta</taxon>
        <taxon>Tracheophyta</taxon>
        <taxon>Spermatophyta</taxon>
        <taxon>Magnoliopsida</taxon>
        <taxon>eudicotyledons</taxon>
        <taxon>Gunneridae</taxon>
        <taxon>Pentapetalae</taxon>
        <taxon>rosids</taxon>
        <taxon>fabids</taxon>
        <taxon>Fabales</taxon>
        <taxon>Fabaceae</taxon>
        <taxon>Papilionoideae</taxon>
        <taxon>50 kb inversion clade</taxon>
        <taxon>NPAAA clade</taxon>
        <taxon>indigoferoid/millettioid clade</taxon>
        <taxon>Phaseoleae</taxon>
        <taxon>Vigna</taxon>
    </lineage>
</organism>
<dbReference type="STRING" id="3916.A0A3Q0FHS6"/>
<keyword evidence="2" id="KW-1185">Reference proteome</keyword>
<protein>
    <submittedName>
        <fullName evidence="3">Uncharacterized protein LOC111242776</fullName>
    </submittedName>
</protein>
<name>A0A3Q0FHS6_VIGRR</name>
<feature type="region of interest" description="Disordered" evidence="1">
    <location>
        <begin position="92"/>
        <end position="131"/>
    </location>
</feature>
<evidence type="ECO:0000313" key="2">
    <source>
        <dbReference type="Proteomes" id="UP000087766"/>
    </source>
</evidence>
<dbReference type="OrthoDB" id="1917248at2759"/>
<proteinExistence type="predicted"/>